<protein>
    <submittedName>
        <fullName evidence="1">Uncharacterized protein</fullName>
    </submittedName>
</protein>
<gene>
    <name evidence="1" type="ORF">SAMN05216409_1306</name>
</gene>
<dbReference type="GeneID" id="300269852"/>
<evidence type="ECO:0000313" key="2">
    <source>
        <dbReference type="Proteomes" id="UP000183210"/>
    </source>
</evidence>
<accession>A0A9X8MHT2</accession>
<dbReference type="Proteomes" id="UP000183210">
    <property type="component" value="Unassembled WGS sequence"/>
</dbReference>
<reference evidence="1 2" key="1">
    <citation type="submission" date="2016-10" db="EMBL/GenBank/DDBJ databases">
        <authorList>
            <person name="Varghese N."/>
            <person name="Submissions S."/>
        </authorList>
    </citation>
    <scope>NUCLEOTIDE SEQUENCE [LARGE SCALE GENOMIC DNA]</scope>
    <source>
        <strain evidence="1 2">LMG 21974</strain>
    </source>
</reference>
<evidence type="ECO:0000313" key="1">
    <source>
        <dbReference type="EMBL" id="SER50019.1"/>
    </source>
</evidence>
<organism evidence="1 2">
    <name type="scientific">Pseudomonas lutea</name>
    <dbReference type="NCBI Taxonomy" id="243924"/>
    <lineage>
        <taxon>Bacteria</taxon>
        <taxon>Pseudomonadati</taxon>
        <taxon>Pseudomonadota</taxon>
        <taxon>Gammaproteobacteria</taxon>
        <taxon>Pseudomonadales</taxon>
        <taxon>Pseudomonadaceae</taxon>
        <taxon>Pseudomonas</taxon>
    </lineage>
</organism>
<dbReference type="AlphaFoldDB" id="A0A9X8MHT2"/>
<dbReference type="RefSeq" id="WP_074830524.1">
    <property type="nucleotide sequence ID" value="NZ_FOEV01000030.1"/>
</dbReference>
<comment type="caution">
    <text evidence="1">The sequence shown here is derived from an EMBL/GenBank/DDBJ whole genome shotgun (WGS) entry which is preliminary data.</text>
</comment>
<sequence>MIKTYPDDKPAEGDLICVSQWGSELYVGVYSDGFLVGKTIPDGWLGMFEGDLWVSLDKGLLKRVTE</sequence>
<proteinExistence type="predicted"/>
<name>A0A9X8MHT2_9PSED</name>
<dbReference type="EMBL" id="FOEV01000030">
    <property type="protein sequence ID" value="SER50019.1"/>
    <property type="molecule type" value="Genomic_DNA"/>
</dbReference>